<evidence type="ECO:0000256" key="9">
    <source>
        <dbReference type="ARBA" id="ARBA00023004"/>
    </source>
</evidence>
<evidence type="ECO:0000256" key="16">
    <source>
        <dbReference type="ARBA" id="ARBA00049548"/>
    </source>
</evidence>
<reference evidence="18 19" key="1">
    <citation type="journal article" date="2018" name="Microbiome">
        <title>Fine metagenomic profile of the Mediterranean stratified and mixed water columns revealed by assembly and recruitment.</title>
        <authorList>
            <person name="Haro-Moreno J.M."/>
            <person name="Lopez-Perez M."/>
            <person name="De La Torre J.R."/>
            <person name="Picazo A."/>
            <person name="Camacho A."/>
            <person name="Rodriguez-Valera F."/>
        </authorList>
    </citation>
    <scope>NUCLEOTIDE SEQUENCE [LARGE SCALE GENOMIC DNA]</scope>
    <source>
        <strain evidence="18">MED-G55</strain>
    </source>
</reference>
<dbReference type="EMBL" id="QOQF01000006">
    <property type="protein sequence ID" value="RCL77623.1"/>
    <property type="molecule type" value="Genomic_DNA"/>
</dbReference>
<dbReference type="GO" id="GO:0005737">
    <property type="term" value="C:cytoplasm"/>
    <property type="evidence" value="ECO:0007669"/>
    <property type="project" value="TreeGrafter"/>
</dbReference>
<evidence type="ECO:0000256" key="6">
    <source>
        <dbReference type="ARBA" id="ARBA00022723"/>
    </source>
</evidence>
<proteinExistence type="inferred from homology"/>
<comment type="cofactor">
    <cofactor evidence="1">
        <name>Fe cation</name>
        <dbReference type="ChEBI" id="CHEBI:24875"/>
    </cofactor>
</comment>
<comment type="pathway">
    <text evidence="3">Hormone biosynthesis.</text>
</comment>
<dbReference type="Gene3D" id="2.102.10.10">
    <property type="entry name" value="Rieske [2Fe-2S] iron-sulphur domain"/>
    <property type="match status" value="1"/>
</dbReference>
<dbReference type="GO" id="GO:0046872">
    <property type="term" value="F:metal ion binding"/>
    <property type="evidence" value="ECO:0007669"/>
    <property type="project" value="UniProtKB-KW"/>
</dbReference>
<dbReference type="SUPFAM" id="SSF50022">
    <property type="entry name" value="ISP domain"/>
    <property type="match status" value="1"/>
</dbReference>
<dbReference type="GO" id="GO:0170056">
    <property type="term" value="F:cholesterol 7-desaturase [NAD(P)H] activity"/>
    <property type="evidence" value="ECO:0007669"/>
    <property type="project" value="UniProtKB-EC"/>
</dbReference>
<dbReference type="Pfam" id="PF19298">
    <property type="entry name" value="KshA_C"/>
    <property type="match status" value="1"/>
</dbReference>
<keyword evidence="7" id="KW-1133">Transmembrane helix</keyword>
<dbReference type="PANTHER" id="PTHR21266:SF32">
    <property type="entry name" value="CHOLESTEROL 7-DESATURASE NVD"/>
    <property type="match status" value="1"/>
</dbReference>
<evidence type="ECO:0000256" key="2">
    <source>
        <dbReference type="ARBA" id="ARBA00004370"/>
    </source>
</evidence>
<dbReference type="AlphaFoldDB" id="A0A368E258"/>
<comment type="pathway">
    <text evidence="12">Steroid hormone biosynthesis; dafachronic acid biosynthesis.</text>
</comment>
<accession>A0A368E258</accession>
<evidence type="ECO:0000256" key="10">
    <source>
        <dbReference type="ARBA" id="ARBA00023014"/>
    </source>
</evidence>
<name>A0A368E258_9PROT</name>
<dbReference type="GO" id="GO:0008203">
    <property type="term" value="P:cholesterol metabolic process"/>
    <property type="evidence" value="ECO:0007669"/>
    <property type="project" value="InterPro"/>
</dbReference>
<keyword evidence="5" id="KW-0001">2Fe-2S</keyword>
<dbReference type="InterPro" id="IPR036922">
    <property type="entry name" value="Rieske_2Fe-2S_sf"/>
</dbReference>
<evidence type="ECO:0000256" key="14">
    <source>
        <dbReference type="ARBA" id="ARBA00026095"/>
    </source>
</evidence>
<dbReference type="GO" id="GO:0051537">
    <property type="term" value="F:2 iron, 2 sulfur cluster binding"/>
    <property type="evidence" value="ECO:0007669"/>
    <property type="project" value="UniProtKB-KW"/>
</dbReference>
<evidence type="ECO:0000256" key="13">
    <source>
        <dbReference type="ARBA" id="ARBA00025729"/>
    </source>
</evidence>
<dbReference type="SUPFAM" id="SSF55961">
    <property type="entry name" value="Bet v1-like"/>
    <property type="match status" value="1"/>
</dbReference>
<evidence type="ECO:0000256" key="1">
    <source>
        <dbReference type="ARBA" id="ARBA00001962"/>
    </source>
</evidence>
<dbReference type="InterPro" id="IPR050584">
    <property type="entry name" value="Cholesterol_7-desaturase"/>
</dbReference>
<evidence type="ECO:0000313" key="19">
    <source>
        <dbReference type="Proteomes" id="UP000252132"/>
    </source>
</evidence>
<feature type="domain" description="Rieske" evidence="17">
    <location>
        <begin position="27"/>
        <end position="134"/>
    </location>
</feature>
<organism evidence="18 19">
    <name type="scientific">PS1 clade bacterium</name>
    <dbReference type="NCBI Taxonomy" id="2175152"/>
    <lineage>
        <taxon>Bacteria</taxon>
        <taxon>Pseudomonadati</taxon>
        <taxon>Pseudomonadota</taxon>
        <taxon>Alphaproteobacteria</taxon>
        <taxon>PS1 clade</taxon>
    </lineage>
</organism>
<keyword evidence="11" id="KW-0472">Membrane</keyword>
<dbReference type="PROSITE" id="PS51296">
    <property type="entry name" value="RIESKE"/>
    <property type="match status" value="1"/>
</dbReference>
<comment type="caution">
    <text evidence="18">The sequence shown here is derived from an EMBL/GenBank/DDBJ whole genome shotgun (WGS) entry which is preliminary data.</text>
</comment>
<dbReference type="Proteomes" id="UP000252132">
    <property type="component" value="Unassembled WGS sequence"/>
</dbReference>
<dbReference type="InterPro" id="IPR017941">
    <property type="entry name" value="Rieske_2Fe-2S"/>
</dbReference>
<dbReference type="Gene3D" id="3.90.380.10">
    <property type="entry name" value="Naphthalene 1,2-dioxygenase Alpha Subunit, Chain A, domain 1"/>
    <property type="match status" value="1"/>
</dbReference>
<gene>
    <name evidence="18" type="ORF">DBW69_02525</name>
</gene>
<keyword evidence="10" id="KW-0411">Iron-sulfur</keyword>
<dbReference type="GO" id="GO:0016020">
    <property type="term" value="C:membrane"/>
    <property type="evidence" value="ECO:0007669"/>
    <property type="project" value="UniProtKB-SubCell"/>
</dbReference>
<evidence type="ECO:0000313" key="18">
    <source>
        <dbReference type="EMBL" id="RCL77623.1"/>
    </source>
</evidence>
<sequence length="333" mass="37830">MNAPVDLERIQTGDELERCPFPIPYGWFGVQFSHELEVGQVKMETFFGKEWVLFRGEDGSVGITDPYCPHLGAHLGHGGIVEGNNIRCTFHHWQFNSEGWCKEVPYGKVMPGICKKKPVLKTLPVVEKYGIIFAWYHPEDVEPMWDLPTVPEFEDPDNHVEVNYHSWDIGTCIQEIAENSVDTPHLKFLHGAPMIPPVEFEADGPISKYNIMDGYIWGIGHGPGISETRHNKGDVAMLMFALSTPVHAELTRTRMAFTWKKYPEGSEDAKTAEHLYNHSIGEAEGEDSAGFESVDLIVWDNKKYRPNPLLCDGDGPILRFREYFKQFYVEGAE</sequence>
<comment type="similarity">
    <text evidence="13">Belongs to the cholesterol 7-desaturase family.</text>
</comment>
<keyword evidence="9" id="KW-0408">Iron</keyword>
<dbReference type="InterPro" id="IPR045605">
    <property type="entry name" value="KshA-like_C"/>
</dbReference>
<evidence type="ECO:0000256" key="12">
    <source>
        <dbReference type="ARBA" id="ARBA00025712"/>
    </source>
</evidence>
<dbReference type="PANTHER" id="PTHR21266">
    <property type="entry name" value="IRON-SULFUR DOMAIN CONTAINING PROTEIN"/>
    <property type="match status" value="1"/>
</dbReference>
<keyword evidence="8" id="KW-0560">Oxidoreductase</keyword>
<comment type="subcellular location">
    <subcellularLocation>
        <location evidence="2">Membrane</location>
    </subcellularLocation>
</comment>
<dbReference type="Pfam" id="PF00355">
    <property type="entry name" value="Rieske"/>
    <property type="match status" value="1"/>
</dbReference>
<evidence type="ECO:0000256" key="4">
    <source>
        <dbReference type="ARBA" id="ARBA00022692"/>
    </source>
</evidence>
<keyword evidence="4" id="KW-0812">Transmembrane</keyword>
<comment type="catalytic activity">
    <reaction evidence="16">
        <text>cholesterol + NADPH + O2 + H(+) = 7-dehydrocholesterol + NADP(+) + 2 H2O</text>
        <dbReference type="Rhea" id="RHEA:45024"/>
        <dbReference type="ChEBI" id="CHEBI:15377"/>
        <dbReference type="ChEBI" id="CHEBI:15378"/>
        <dbReference type="ChEBI" id="CHEBI:15379"/>
        <dbReference type="ChEBI" id="CHEBI:16113"/>
        <dbReference type="ChEBI" id="CHEBI:17759"/>
        <dbReference type="ChEBI" id="CHEBI:57783"/>
        <dbReference type="ChEBI" id="CHEBI:58349"/>
        <dbReference type="EC" id="1.14.19.21"/>
    </reaction>
    <physiologicalReaction direction="left-to-right" evidence="16">
        <dbReference type="Rhea" id="RHEA:45025"/>
    </physiologicalReaction>
</comment>
<evidence type="ECO:0000256" key="5">
    <source>
        <dbReference type="ARBA" id="ARBA00022714"/>
    </source>
</evidence>
<evidence type="ECO:0000256" key="8">
    <source>
        <dbReference type="ARBA" id="ARBA00023002"/>
    </source>
</evidence>
<keyword evidence="6" id="KW-0479">Metal-binding</keyword>
<evidence type="ECO:0000256" key="11">
    <source>
        <dbReference type="ARBA" id="ARBA00023136"/>
    </source>
</evidence>
<evidence type="ECO:0000256" key="7">
    <source>
        <dbReference type="ARBA" id="ARBA00022989"/>
    </source>
</evidence>
<dbReference type="EC" id="1.14.19.21" evidence="14"/>
<dbReference type="CDD" id="cd03469">
    <property type="entry name" value="Rieske_RO_Alpha_N"/>
    <property type="match status" value="1"/>
</dbReference>
<evidence type="ECO:0000256" key="3">
    <source>
        <dbReference type="ARBA" id="ARBA00004972"/>
    </source>
</evidence>
<evidence type="ECO:0000256" key="15">
    <source>
        <dbReference type="ARBA" id="ARBA00047853"/>
    </source>
</evidence>
<evidence type="ECO:0000259" key="17">
    <source>
        <dbReference type="PROSITE" id="PS51296"/>
    </source>
</evidence>
<comment type="catalytic activity">
    <reaction evidence="15">
        <text>cholesterol + NADH + O2 + H(+) = 7-dehydrocholesterol + NAD(+) + 2 H2O</text>
        <dbReference type="Rhea" id="RHEA:51644"/>
        <dbReference type="ChEBI" id="CHEBI:15377"/>
        <dbReference type="ChEBI" id="CHEBI:15378"/>
        <dbReference type="ChEBI" id="CHEBI:15379"/>
        <dbReference type="ChEBI" id="CHEBI:16113"/>
        <dbReference type="ChEBI" id="CHEBI:17759"/>
        <dbReference type="ChEBI" id="CHEBI:57540"/>
        <dbReference type="ChEBI" id="CHEBI:57945"/>
        <dbReference type="EC" id="1.14.19.21"/>
    </reaction>
    <physiologicalReaction direction="left-to-right" evidence="15">
        <dbReference type="Rhea" id="RHEA:51645"/>
    </physiologicalReaction>
</comment>
<protein>
    <recommendedName>
        <fullName evidence="14">cholesterol 7-desaturase</fullName>
        <ecNumber evidence="14">1.14.19.21</ecNumber>
    </recommendedName>
</protein>